<organism evidence="1 2">
    <name type="scientific">Smallanthus sonchifolius</name>
    <dbReference type="NCBI Taxonomy" id="185202"/>
    <lineage>
        <taxon>Eukaryota</taxon>
        <taxon>Viridiplantae</taxon>
        <taxon>Streptophyta</taxon>
        <taxon>Embryophyta</taxon>
        <taxon>Tracheophyta</taxon>
        <taxon>Spermatophyta</taxon>
        <taxon>Magnoliopsida</taxon>
        <taxon>eudicotyledons</taxon>
        <taxon>Gunneridae</taxon>
        <taxon>Pentapetalae</taxon>
        <taxon>asterids</taxon>
        <taxon>campanulids</taxon>
        <taxon>Asterales</taxon>
        <taxon>Asteraceae</taxon>
        <taxon>Asteroideae</taxon>
        <taxon>Heliantheae alliance</taxon>
        <taxon>Millerieae</taxon>
        <taxon>Smallanthus</taxon>
    </lineage>
</organism>
<evidence type="ECO:0000313" key="1">
    <source>
        <dbReference type="EMBL" id="KAI3828751.1"/>
    </source>
</evidence>
<protein>
    <submittedName>
        <fullName evidence="1">Uncharacterized protein</fullName>
    </submittedName>
</protein>
<keyword evidence="2" id="KW-1185">Reference proteome</keyword>
<proteinExistence type="predicted"/>
<name>A0ACB9K8W4_9ASTR</name>
<gene>
    <name evidence="1" type="ORF">L1987_02861</name>
</gene>
<reference evidence="2" key="1">
    <citation type="journal article" date="2022" name="Mol. Ecol. Resour.">
        <title>The genomes of chicory, endive, great burdock and yacon provide insights into Asteraceae palaeo-polyploidization history and plant inulin production.</title>
        <authorList>
            <person name="Fan W."/>
            <person name="Wang S."/>
            <person name="Wang H."/>
            <person name="Wang A."/>
            <person name="Jiang F."/>
            <person name="Liu H."/>
            <person name="Zhao H."/>
            <person name="Xu D."/>
            <person name="Zhang Y."/>
        </authorList>
    </citation>
    <scope>NUCLEOTIDE SEQUENCE [LARGE SCALE GENOMIC DNA]</scope>
    <source>
        <strain evidence="2">cv. Yunnan</strain>
    </source>
</reference>
<accession>A0ACB9K8W4</accession>
<sequence length="159" mass="17966">MEQKLQRLGNKGRRLSTIHDYRGKIESELWSICDSIVKLLDSKLSRSASDGDSKVFYMKMKGKYYSRCRWRLFGGRWRSIGVLSSLFSSSSSFTGGRSEELPSIRGEVSMNTMKREWLKGMLGMHQPPTPPPCNYDVGPSGLLKTSVCISILKIVFVGF</sequence>
<reference evidence="1 2" key="2">
    <citation type="journal article" date="2022" name="Mol. Ecol. Resour.">
        <title>The genomes of chicory, endive, great burdock and yacon provide insights into Asteraceae paleo-polyploidization history and plant inulin production.</title>
        <authorList>
            <person name="Fan W."/>
            <person name="Wang S."/>
            <person name="Wang H."/>
            <person name="Wang A."/>
            <person name="Jiang F."/>
            <person name="Liu H."/>
            <person name="Zhao H."/>
            <person name="Xu D."/>
            <person name="Zhang Y."/>
        </authorList>
    </citation>
    <scope>NUCLEOTIDE SEQUENCE [LARGE SCALE GENOMIC DNA]</scope>
    <source>
        <strain evidence="2">cv. Yunnan</strain>
        <tissue evidence="1">Leaves</tissue>
    </source>
</reference>
<dbReference type="EMBL" id="CM042018">
    <property type="protein sequence ID" value="KAI3828751.1"/>
    <property type="molecule type" value="Genomic_DNA"/>
</dbReference>
<dbReference type="Proteomes" id="UP001056120">
    <property type="component" value="Linkage Group LG01"/>
</dbReference>
<comment type="caution">
    <text evidence="1">The sequence shown here is derived from an EMBL/GenBank/DDBJ whole genome shotgun (WGS) entry which is preliminary data.</text>
</comment>
<evidence type="ECO:0000313" key="2">
    <source>
        <dbReference type="Proteomes" id="UP001056120"/>
    </source>
</evidence>